<dbReference type="PANTHER" id="PTHR22803">
    <property type="entry name" value="MANNOSE, PHOSPHOLIPASE, LECTIN RECEPTOR RELATED"/>
    <property type="match status" value="1"/>
</dbReference>
<reference evidence="3" key="2">
    <citation type="submission" date="2015-02" db="UniProtKB">
        <authorList>
            <consortium name="EnsemblMetazoa"/>
        </authorList>
    </citation>
    <scope>IDENTIFICATION</scope>
</reference>
<dbReference type="InterPro" id="IPR050111">
    <property type="entry name" value="C-type_lectin/snaclec_domain"/>
</dbReference>
<dbReference type="STRING" id="126957.T1IXI0"/>
<dbReference type="PhylomeDB" id="T1IXI0"/>
<dbReference type="AlphaFoldDB" id="T1IXI0"/>
<dbReference type="Gene3D" id="3.10.100.10">
    <property type="entry name" value="Mannose-Binding Protein A, subunit A"/>
    <property type="match status" value="1"/>
</dbReference>
<keyword evidence="1" id="KW-0732">Signal</keyword>
<sequence length="148" mass="17063">MKTILVLFVIFGTFSLGFCDECPEGFVNLGSRCYYFSKETASWLEASRKCTEMEASLLAIQTSSEAQLIFDQAVKLNVRNIPIGYWTSGMLTKVSNVRKPSFVWTSTWEPFTYTAWCNGEPNNWENDEYCVHLTTLQKHNTRACWNDR</sequence>
<dbReference type="HOGENOM" id="CLU_049894_10_0_1"/>
<dbReference type="SMART" id="SM00034">
    <property type="entry name" value="CLECT"/>
    <property type="match status" value="1"/>
</dbReference>
<evidence type="ECO:0000256" key="1">
    <source>
        <dbReference type="SAM" id="SignalP"/>
    </source>
</evidence>
<dbReference type="CDD" id="cd00037">
    <property type="entry name" value="CLECT"/>
    <property type="match status" value="1"/>
</dbReference>
<dbReference type="InterPro" id="IPR016186">
    <property type="entry name" value="C-type_lectin-like/link_sf"/>
</dbReference>
<name>T1IXI0_STRMM</name>
<dbReference type="SUPFAM" id="SSF56436">
    <property type="entry name" value="C-type lectin-like"/>
    <property type="match status" value="1"/>
</dbReference>
<dbReference type="Proteomes" id="UP000014500">
    <property type="component" value="Unassembled WGS sequence"/>
</dbReference>
<dbReference type="Pfam" id="PF00059">
    <property type="entry name" value="Lectin_C"/>
    <property type="match status" value="1"/>
</dbReference>
<dbReference type="InterPro" id="IPR016187">
    <property type="entry name" value="CTDL_fold"/>
</dbReference>
<feature type="chain" id="PRO_5004579662" description="C-type lectin domain-containing protein" evidence="1">
    <location>
        <begin position="20"/>
        <end position="148"/>
    </location>
</feature>
<dbReference type="EnsemblMetazoa" id="SMAR005913-RA">
    <property type="protein sequence ID" value="SMAR005913-PA"/>
    <property type="gene ID" value="SMAR005913"/>
</dbReference>
<feature type="domain" description="C-type lectin" evidence="2">
    <location>
        <begin position="29"/>
        <end position="148"/>
    </location>
</feature>
<protein>
    <recommendedName>
        <fullName evidence="2">C-type lectin domain-containing protein</fullName>
    </recommendedName>
</protein>
<feature type="signal peptide" evidence="1">
    <location>
        <begin position="1"/>
        <end position="19"/>
    </location>
</feature>
<reference evidence="4" key="1">
    <citation type="submission" date="2011-05" db="EMBL/GenBank/DDBJ databases">
        <authorList>
            <person name="Richards S.R."/>
            <person name="Qu J."/>
            <person name="Jiang H."/>
            <person name="Jhangiani S.N."/>
            <person name="Agravi P."/>
            <person name="Goodspeed R."/>
            <person name="Gross S."/>
            <person name="Mandapat C."/>
            <person name="Jackson L."/>
            <person name="Mathew T."/>
            <person name="Pu L."/>
            <person name="Thornton R."/>
            <person name="Saada N."/>
            <person name="Wilczek-Boney K.B."/>
            <person name="Lee S."/>
            <person name="Kovar C."/>
            <person name="Wu Y."/>
            <person name="Scherer S.E."/>
            <person name="Worley K.C."/>
            <person name="Muzny D.M."/>
            <person name="Gibbs R."/>
        </authorList>
    </citation>
    <scope>NUCLEOTIDE SEQUENCE</scope>
    <source>
        <strain evidence="4">Brora</strain>
    </source>
</reference>
<keyword evidence="4" id="KW-1185">Reference proteome</keyword>
<organism evidence="3 4">
    <name type="scientific">Strigamia maritima</name>
    <name type="common">European centipede</name>
    <name type="synonym">Geophilus maritimus</name>
    <dbReference type="NCBI Taxonomy" id="126957"/>
    <lineage>
        <taxon>Eukaryota</taxon>
        <taxon>Metazoa</taxon>
        <taxon>Ecdysozoa</taxon>
        <taxon>Arthropoda</taxon>
        <taxon>Myriapoda</taxon>
        <taxon>Chilopoda</taxon>
        <taxon>Pleurostigmophora</taxon>
        <taxon>Geophilomorpha</taxon>
        <taxon>Linotaeniidae</taxon>
        <taxon>Strigamia</taxon>
    </lineage>
</organism>
<evidence type="ECO:0000259" key="2">
    <source>
        <dbReference type="PROSITE" id="PS50041"/>
    </source>
</evidence>
<accession>T1IXI0</accession>
<evidence type="ECO:0000313" key="3">
    <source>
        <dbReference type="EnsemblMetazoa" id="SMAR005913-PA"/>
    </source>
</evidence>
<evidence type="ECO:0000313" key="4">
    <source>
        <dbReference type="Proteomes" id="UP000014500"/>
    </source>
</evidence>
<dbReference type="EMBL" id="JH431647">
    <property type="status" value="NOT_ANNOTATED_CDS"/>
    <property type="molecule type" value="Genomic_DNA"/>
</dbReference>
<proteinExistence type="predicted"/>
<dbReference type="eggNOG" id="KOG4297">
    <property type="taxonomic scope" value="Eukaryota"/>
</dbReference>
<dbReference type="PROSITE" id="PS50041">
    <property type="entry name" value="C_TYPE_LECTIN_2"/>
    <property type="match status" value="1"/>
</dbReference>
<dbReference type="InterPro" id="IPR001304">
    <property type="entry name" value="C-type_lectin-like"/>
</dbReference>